<dbReference type="InParanoid" id="A2EGD5"/>
<dbReference type="GO" id="GO:0005524">
    <property type="term" value="F:ATP binding"/>
    <property type="evidence" value="ECO:0007669"/>
    <property type="project" value="InterPro"/>
</dbReference>
<dbReference type="Gene3D" id="1.10.510.10">
    <property type="entry name" value="Transferase(Phosphotransferase) domain 1"/>
    <property type="match status" value="1"/>
</dbReference>
<dbReference type="SMART" id="SM00220">
    <property type="entry name" value="S_TKc"/>
    <property type="match status" value="1"/>
</dbReference>
<dbReference type="KEGG" id="tva:4766212"/>
<dbReference type="FunFam" id="1.10.510.10:FF:001542">
    <property type="entry name" value="CAMK family protein kinase"/>
    <property type="match status" value="1"/>
</dbReference>
<dbReference type="VEuPathDB" id="TrichDB:TVAG_248790"/>
<dbReference type="AlphaFoldDB" id="A2EGD5"/>
<dbReference type="InterPro" id="IPR008271">
    <property type="entry name" value="Ser/Thr_kinase_AS"/>
</dbReference>
<proteinExistence type="predicted"/>
<feature type="domain" description="Protein kinase" evidence="1">
    <location>
        <begin position="1"/>
        <end position="183"/>
    </location>
</feature>
<keyword evidence="2" id="KW-0418">Kinase</keyword>
<reference evidence="2" key="1">
    <citation type="submission" date="2006-10" db="EMBL/GenBank/DDBJ databases">
        <authorList>
            <person name="Amadeo P."/>
            <person name="Zhao Q."/>
            <person name="Wortman J."/>
            <person name="Fraser-Liggett C."/>
            <person name="Carlton J."/>
        </authorList>
    </citation>
    <scope>NUCLEOTIDE SEQUENCE</scope>
    <source>
        <strain evidence="2">G3</strain>
    </source>
</reference>
<evidence type="ECO:0000259" key="1">
    <source>
        <dbReference type="PROSITE" id="PS50011"/>
    </source>
</evidence>
<dbReference type="GO" id="GO:0051726">
    <property type="term" value="P:regulation of cell cycle"/>
    <property type="evidence" value="ECO:0000318"/>
    <property type="project" value="GO_Central"/>
</dbReference>
<evidence type="ECO:0000313" key="3">
    <source>
        <dbReference type="Proteomes" id="UP000001542"/>
    </source>
</evidence>
<evidence type="ECO:0000313" key="2">
    <source>
        <dbReference type="EMBL" id="EAY08314.1"/>
    </source>
</evidence>
<dbReference type="InterPro" id="IPR000719">
    <property type="entry name" value="Prot_kinase_dom"/>
</dbReference>
<keyword evidence="3" id="KW-1185">Reference proteome</keyword>
<dbReference type="eggNOG" id="KOG0583">
    <property type="taxonomic scope" value="Eukaryota"/>
</dbReference>
<dbReference type="STRING" id="5722.A2EGD5"/>
<dbReference type="Pfam" id="PF00069">
    <property type="entry name" value="Pkinase"/>
    <property type="match status" value="1"/>
</dbReference>
<dbReference type="EMBL" id="DS113381">
    <property type="protein sequence ID" value="EAY08314.1"/>
    <property type="molecule type" value="Genomic_DNA"/>
</dbReference>
<dbReference type="Proteomes" id="UP000001542">
    <property type="component" value="Unassembled WGS sequence"/>
</dbReference>
<keyword evidence="2" id="KW-0808">Transferase</keyword>
<dbReference type="PROSITE" id="PS00108">
    <property type="entry name" value="PROTEIN_KINASE_ST"/>
    <property type="match status" value="1"/>
</dbReference>
<dbReference type="OrthoDB" id="10252171at2759"/>
<gene>
    <name evidence="2" type="ORF">TVAG_401680</name>
</gene>
<dbReference type="RefSeq" id="XP_001320537.1">
    <property type="nucleotide sequence ID" value="XM_001320502.1"/>
</dbReference>
<dbReference type="PROSITE" id="PS50011">
    <property type="entry name" value="PROTEIN_KINASE_DOM"/>
    <property type="match status" value="1"/>
</dbReference>
<dbReference type="SUPFAM" id="SSF56112">
    <property type="entry name" value="Protein kinase-like (PK-like)"/>
    <property type="match status" value="1"/>
</dbReference>
<dbReference type="PANTHER" id="PTHR24362:SF309">
    <property type="entry name" value="PROTEIN KINASE DOMAIN-CONTAINING PROTEIN"/>
    <property type="match status" value="1"/>
</dbReference>
<dbReference type="PANTHER" id="PTHR24362">
    <property type="entry name" value="SERINE/THREONINE-PROTEIN KINASE NEK"/>
    <property type="match status" value="1"/>
</dbReference>
<reference evidence="2" key="2">
    <citation type="journal article" date="2007" name="Science">
        <title>Draft genome sequence of the sexually transmitted pathogen Trichomonas vaginalis.</title>
        <authorList>
            <person name="Carlton J.M."/>
            <person name="Hirt R.P."/>
            <person name="Silva J.C."/>
            <person name="Delcher A.L."/>
            <person name="Schatz M."/>
            <person name="Zhao Q."/>
            <person name="Wortman J.R."/>
            <person name="Bidwell S.L."/>
            <person name="Alsmark U.C.M."/>
            <person name="Besteiro S."/>
            <person name="Sicheritz-Ponten T."/>
            <person name="Noel C.J."/>
            <person name="Dacks J.B."/>
            <person name="Foster P.G."/>
            <person name="Simillion C."/>
            <person name="Van de Peer Y."/>
            <person name="Miranda-Saavedra D."/>
            <person name="Barton G.J."/>
            <person name="Westrop G.D."/>
            <person name="Mueller S."/>
            <person name="Dessi D."/>
            <person name="Fiori P.L."/>
            <person name="Ren Q."/>
            <person name="Paulsen I."/>
            <person name="Zhang H."/>
            <person name="Bastida-Corcuera F.D."/>
            <person name="Simoes-Barbosa A."/>
            <person name="Brown M.T."/>
            <person name="Hayes R.D."/>
            <person name="Mukherjee M."/>
            <person name="Okumura C.Y."/>
            <person name="Schneider R."/>
            <person name="Smith A.J."/>
            <person name="Vanacova S."/>
            <person name="Villalvazo M."/>
            <person name="Haas B.J."/>
            <person name="Pertea M."/>
            <person name="Feldblyum T.V."/>
            <person name="Utterback T.R."/>
            <person name="Shu C.L."/>
            <person name="Osoegawa K."/>
            <person name="de Jong P.J."/>
            <person name="Hrdy I."/>
            <person name="Horvathova L."/>
            <person name="Zubacova Z."/>
            <person name="Dolezal P."/>
            <person name="Malik S.B."/>
            <person name="Logsdon J.M. Jr."/>
            <person name="Henze K."/>
            <person name="Gupta A."/>
            <person name="Wang C.C."/>
            <person name="Dunne R.L."/>
            <person name="Upcroft J.A."/>
            <person name="Upcroft P."/>
            <person name="White O."/>
            <person name="Salzberg S.L."/>
            <person name="Tang P."/>
            <person name="Chiu C.-H."/>
            <person name="Lee Y.-S."/>
            <person name="Embley T.M."/>
            <person name="Coombs G.H."/>
            <person name="Mottram J.C."/>
            <person name="Tachezy J."/>
            <person name="Fraser-Liggett C.M."/>
            <person name="Johnson P.J."/>
        </authorList>
    </citation>
    <scope>NUCLEOTIDE SEQUENCE [LARGE SCALE GENOMIC DNA]</scope>
    <source>
        <strain evidence="2">G3</strain>
    </source>
</reference>
<sequence length="236" mass="27599">MEFLENGDMQTFINQEYTCKPQEYIRIVSEILEALSYLHARGISHRDIKPANIMFDKNFHPKRIDFGFCRENSPKLKTYCGTDLLIAPEIMRHRCYDGEKADMWSFGVTAHIFVTRNLPFEYKSDSQYWKDVKNRTLKIENQAHGIIGWLVDQTVKINPDERMEAGELLENLKNKITEGYNFVRQIKPGFVISTAVLPKNKTMINPKFVNRARIITYNATFMDRLNHMGPLNQETL</sequence>
<accession>A2EGD5</accession>
<dbReference type="InterPro" id="IPR011009">
    <property type="entry name" value="Kinase-like_dom_sf"/>
</dbReference>
<name>A2EGD5_TRIV3</name>
<organism evidence="2 3">
    <name type="scientific">Trichomonas vaginalis (strain ATCC PRA-98 / G3)</name>
    <dbReference type="NCBI Taxonomy" id="412133"/>
    <lineage>
        <taxon>Eukaryota</taxon>
        <taxon>Metamonada</taxon>
        <taxon>Parabasalia</taxon>
        <taxon>Trichomonadida</taxon>
        <taxon>Trichomonadidae</taxon>
        <taxon>Trichomonas</taxon>
    </lineage>
</organism>
<dbReference type="VEuPathDB" id="TrichDB:TVAGG3_0130840"/>
<protein>
    <submittedName>
        <fullName evidence="2">AGC family protein kinase</fullName>
    </submittedName>
</protein>
<dbReference type="GO" id="GO:0004674">
    <property type="term" value="F:protein serine/threonine kinase activity"/>
    <property type="evidence" value="ECO:0000318"/>
    <property type="project" value="GO_Central"/>
</dbReference>